<feature type="compositionally biased region" description="Low complexity" evidence="5">
    <location>
        <begin position="821"/>
        <end position="831"/>
    </location>
</feature>
<evidence type="ECO:0000259" key="6">
    <source>
        <dbReference type="SMART" id="SM00355"/>
    </source>
</evidence>
<feature type="compositionally biased region" description="Low complexity" evidence="5">
    <location>
        <begin position="919"/>
        <end position="935"/>
    </location>
</feature>
<evidence type="ECO:0000256" key="1">
    <source>
        <dbReference type="ARBA" id="ARBA00022723"/>
    </source>
</evidence>
<feature type="region of interest" description="Disordered" evidence="5">
    <location>
        <begin position="244"/>
        <end position="287"/>
    </location>
</feature>
<feature type="region of interest" description="Disordered" evidence="5">
    <location>
        <begin position="558"/>
        <end position="605"/>
    </location>
</feature>
<feature type="compositionally biased region" description="Polar residues" evidence="5">
    <location>
        <begin position="900"/>
        <end position="918"/>
    </location>
</feature>
<evidence type="ECO:0000256" key="4">
    <source>
        <dbReference type="ARBA" id="ARBA00022833"/>
    </source>
</evidence>
<accession>A0A9W9E1L7</accession>
<feature type="compositionally biased region" description="Low complexity" evidence="5">
    <location>
        <begin position="164"/>
        <end position="176"/>
    </location>
</feature>
<dbReference type="SMART" id="SM00355">
    <property type="entry name" value="ZnF_C2H2"/>
    <property type="match status" value="3"/>
</dbReference>
<feature type="domain" description="C2H2-type" evidence="6">
    <location>
        <begin position="761"/>
        <end position="788"/>
    </location>
</feature>
<feature type="region of interest" description="Disordered" evidence="5">
    <location>
        <begin position="153"/>
        <end position="223"/>
    </location>
</feature>
<feature type="region of interest" description="Disordered" evidence="5">
    <location>
        <begin position="452"/>
        <end position="512"/>
    </location>
</feature>
<feature type="compositionally biased region" description="Polar residues" evidence="5">
    <location>
        <begin position="683"/>
        <end position="693"/>
    </location>
</feature>
<dbReference type="InterPro" id="IPR051580">
    <property type="entry name" value="ZnF-Chromatin_assoc"/>
</dbReference>
<feature type="compositionally biased region" description="Polar residues" evidence="5">
    <location>
        <begin position="936"/>
        <end position="946"/>
    </location>
</feature>
<dbReference type="InterPro" id="IPR013087">
    <property type="entry name" value="Znf_C2H2_type"/>
</dbReference>
<feature type="domain" description="C2H2-type" evidence="6">
    <location>
        <begin position="108"/>
        <end position="129"/>
    </location>
</feature>
<keyword evidence="3" id="KW-0863">Zinc-finger</keyword>
<dbReference type="GO" id="GO:0005634">
    <property type="term" value="C:nucleus"/>
    <property type="evidence" value="ECO:0007669"/>
    <property type="project" value="TreeGrafter"/>
</dbReference>
<feature type="region of interest" description="Disordered" evidence="5">
    <location>
        <begin position="809"/>
        <end position="955"/>
    </location>
</feature>
<evidence type="ECO:0000256" key="3">
    <source>
        <dbReference type="ARBA" id="ARBA00022771"/>
    </source>
</evidence>
<evidence type="ECO:0000313" key="7">
    <source>
        <dbReference type="EMBL" id="KAJ4496012.1"/>
    </source>
</evidence>
<feature type="compositionally biased region" description="Polar residues" evidence="5">
    <location>
        <begin position="263"/>
        <end position="287"/>
    </location>
</feature>
<keyword evidence="2" id="KW-0677">Repeat</keyword>
<feature type="compositionally biased region" description="Low complexity" evidence="5">
    <location>
        <begin position="852"/>
        <end position="879"/>
    </location>
</feature>
<dbReference type="PANTHER" id="PTHR23057">
    <property type="entry name" value="JUXTAPOSED WITH ANOTHER ZINC FINGER PROTEIN 1"/>
    <property type="match status" value="1"/>
</dbReference>
<comment type="caution">
    <text evidence="7">The sequence shown here is derived from an EMBL/GenBank/DDBJ whole genome shotgun (WGS) entry which is preliminary data.</text>
</comment>
<sequence length="955" mass="99363">MATTATQPISLGGHGRNAYNNSQDINMASGSYTSGDGGSFNPASYTRHFLGSPMSYRSAVGSYNSRLLGYPGSVGSVTMGSPMDIHRDPAVSNALRLFEFQDELCRNYTCCGLHLTDLHALLEHFEDIHVVCIDQPGGGAPQARISVPFEPQIIDAGGVPQPMPSNQLQNQQQSMHQGGGPVDPDDMELETPFPSATASAASSMPSSPTSTPSPPETLLATPLSTYSSPSNLIHNSLAAAYPGGYPGVKSQKSLPSSSPPSPRQQNSLHNTTNAPTSTQNSQNITNDASSLQRPNLALNLPGFSSSSSRPVVHSPFITGPPPPGGAGTWAHSHGMPGGVDMTYMGNIGMNGGLGVGGFGGNFHYQNPYGYNYPEGESLGSENGTVDMGCVQPAMLFSTPSSPQSHPGDGADDEDADAEFDIDIEDQEKEVPQPVYDVQKEVKKEKVSNKTLSAKAANTKGKGQYSGNPLDDSTTPVASTNAASPGIPVDTTKPVPRIGRPPTGGGGSGLLQSKPFKCPKPNCNKSYKQANGLKYHITHGSCNFAPPKDMEHVQAILERKRKQQQQQQTPQEDSAIVNPSSSASSSGANTPRSGMATPVTPSSLSSPFTLALSVNTGVISTAGSNPSSALSSPVAPSSGFTGANNFIPTPSSLSTALSSALSLSSPTTATSGYAEGTYQDGEETSLNRSNSYGQAVSHNRIPNANASSSSLINALTPISTAATSNNTSAADSLTSLRSTLSSLPPSELLAIEAEAERQLKPYACGVGDCPRRYKNMNGLRYHYMHSGDHGTIGLQWLASGKHECLAQRGDKSAGKNKGLNTGTGSVGSVVSTAYPSAGRVGGTEREGRKVRGAAGSSSKPPSRASSVSASRTSTPVTTTFPPMPMPYAPATQGEVPATATPGYQPTQQFAPTPSTQSLSTPAHQYQQTQQFTPQATNGSHPTPNYQSRLGYPTPGV</sequence>
<dbReference type="AlphaFoldDB" id="A0A9W9E1L7"/>
<keyword evidence="1" id="KW-0479">Metal-binding</keyword>
<dbReference type="EMBL" id="JANVFS010000001">
    <property type="protein sequence ID" value="KAJ4496012.1"/>
    <property type="molecule type" value="Genomic_DNA"/>
</dbReference>
<evidence type="ECO:0000256" key="2">
    <source>
        <dbReference type="ARBA" id="ARBA00022737"/>
    </source>
</evidence>
<dbReference type="PANTHER" id="PTHR23057:SF0">
    <property type="entry name" value="JUXTAPOSED WITH ANOTHER ZINC FINGER PROTEIN 1"/>
    <property type="match status" value="1"/>
</dbReference>
<reference evidence="7" key="1">
    <citation type="submission" date="2022-08" db="EMBL/GenBank/DDBJ databases">
        <authorList>
            <consortium name="DOE Joint Genome Institute"/>
            <person name="Min B."/>
            <person name="Riley R."/>
            <person name="Sierra-Patev S."/>
            <person name="Naranjo-Ortiz M."/>
            <person name="Looney B."/>
            <person name="Konkel Z."/>
            <person name="Slot J.C."/>
            <person name="Sakamoto Y."/>
            <person name="Steenwyk J.L."/>
            <person name="Rokas A."/>
            <person name="Carro J."/>
            <person name="Camarero S."/>
            <person name="Ferreira P."/>
            <person name="Molpeceres G."/>
            <person name="Ruiz-Duenas F.J."/>
            <person name="Serrano A."/>
            <person name="Henrissat B."/>
            <person name="Drula E."/>
            <person name="Hughes K.W."/>
            <person name="Mata J.L."/>
            <person name="Ishikawa N.K."/>
            <person name="Vargas-Isla R."/>
            <person name="Ushijima S."/>
            <person name="Smith C.A."/>
            <person name="Ahrendt S."/>
            <person name="Andreopoulos W."/>
            <person name="He G."/>
            <person name="Labutti K."/>
            <person name="Lipzen A."/>
            <person name="Ng V."/>
            <person name="Sandor L."/>
            <person name="Barry K."/>
            <person name="Martinez A.T."/>
            <person name="Xiao Y."/>
            <person name="Gibbons J.G."/>
            <person name="Terashima K."/>
            <person name="Hibbett D.S."/>
            <person name="Grigoriev I.V."/>
        </authorList>
    </citation>
    <scope>NUCLEOTIDE SEQUENCE</scope>
    <source>
        <strain evidence="7">Sp2 HRB7682 ss15</strain>
    </source>
</reference>
<evidence type="ECO:0000313" key="8">
    <source>
        <dbReference type="Proteomes" id="UP001150238"/>
    </source>
</evidence>
<feature type="region of interest" description="Disordered" evidence="5">
    <location>
        <begin position="663"/>
        <end position="693"/>
    </location>
</feature>
<gene>
    <name evidence="7" type="ORF">C8J55DRAFT_553759</name>
</gene>
<keyword evidence="4" id="KW-0862">Zinc</keyword>
<organism evidence="7 8">
    <name type="scientific">Lentinula lateritia</name>
    <dbReference type="NCBI Taxonomy" id="40482"/>
    <lineage>
        <taxon>Eukaryota</taxon>
        <taxon>Fungi</taxon>
        <taxon>Dikarya</taxon>
        <taxon>Basidiomycota</taxon>
        <taxon>Agaricomycotina</taxon>
        <taxon>Agaricomycetes</taxon>
        <taxon>Agaricomycetidae</taxon>
        <taxon>Agaricales</taxon>
        <taxon>Marasmiineae</taxon>
        <taxon>Omphalotaceae</taxon>
        <taxon>Lentinula</taxon>
    </lineage>
</organism>
<proteinExistence type="predicted"/>
<dbReference type="GO" id="GO:0008270">
    <property type="term" value="F:zinc ion binding"/>
    <property type="evidence" value="ECO:0007669"/>
    <property type="project" value="UniProtKB-KW"/>
</dbReference>
<feature type="compositionally biased region" description="Polar residues" evidence="5">
    <location>
        <begin position="464"/>
        <end position="482"/>
    </location>
</feature>
<feature type="compositionally biased region" description="Low complexity" evidence="5">
    <location>
        <begin position="191"/>
        <end position="223"/>
    </location>
</feature>
<dbReference type="Proteomes" id="UP001150238">
    <property type="component" value="Unassembled WGS sequence"/>
</dbReference>
<name>A0A9W9E1L7_9AGAR</name>
<feature type="domain" description="C2H2-type" evidence="6">
    <location>
        <begin position="515"/>
        <end position="538"/>
    </location>
</feature>
<protein>
    <recommendedName>
        <fullName evidence="6">C2H2-type domain-containing protein</fullName>
    </recommendedName>
</protein>
<reference evidence="7" key="2">
    <citation type="journal article" date="2023" name="Proc. Natl. Acad. Sci. U.S.A.">
        <title>A global phylogenomic analysis of the shiitake genus Lentinula.</title>
        <authorList>
            <person name="Sierra-Patev S."/>
            <person name="Min B."/>
            <person name="Naranjo-Ortiz M."/>
            <person name="Looney B."/>
            <person name="Konkel Z."/>
            <person name="Slot J.C."/>
            <person name="Sakamoto Y."/>
            <person name="Steenwyk J.L."/>
            <person name="Rokas A."/>
            <person name="Carro J."/>
            <person name="Camarero S."/>
            <person name="Ferreira P."/>
            <person name="Molpeceres G."/>
            <person name="Ruiz-Duenas F.J."/>
            <person name="Serrano A."/>
            <person name="Henrissat B."/>
            <person name="Drula E."/>
            <person name="Hughes K.W."/>
            <person name="Mata J.L."/>
            <person name="Ishikawa N.K."/>
            <person name="Vargas-Isla R."/>
            <person name="Ushijima S."/>
            <person name="Smith C.A."/>
            <person name="Donoghue J."/>
            <person name="Ahrendt S."/>
            <person name="Andreopoulos W."/>
            <person name="He G."/>
            <person name="LaButti K."/>
            <person name="Lipzen A."/>
            <person name="Ng V."/>
            <person name="Riley R."/>
            <person name="Sandor L."/>
            <person name="Barry K."/>
            <person name="Martinez A.T."/>
            <person name="Xiao Y."/>
            <person name="Gibbons J.G."/>
            <person name="Terashima K."/>
            <person name="Grigoriev I.V."/>
            <person name="Hibbett D."/>
        </authorList>
    </citation>
    <scope>NUCLEOTIDE SEQUENCE</scope>
    <source>
        <strain evidence="7">Sp2 HRB7682 ss15</strain>
    </source>
</reference>
<evidence type="ECO:0000256" key="5">
    <source>
        <dbReference type="SAM" id="MobiDB-lite"/>
    </source>
</evidence>